<dbReference type="EMBL" id="GBRH01178069">
    <property type="protein sequence ID" value="JAE19827.1"/>
    <property type="molecule type" value="Transcribed_RNA"/>
</dbReference>
<organism evidence="2">
    <name type="scientific">Arundo donax</name>
    <name type="common">Giant reed</name>
    <name type="synonym">Donax arundinaceus</name>
    <dbReference type="NCBI Taxonomy" id="35708"/>
    <lineage>
        <taxon>Eukaryota</taxon>
        <taxon>Viridiplantae</taxon>
        <taxon>Streptophyta</taxon>
        <taxon>Embryophyta</taxon>
        <taxon>Tracheophyta</taxon>
        <taxon>Spermatophyta</taxon>
        <taxon>Magnoliopsida</taxon>
        <taxon>Liliopsida</taxon>
        <taxon>Poales</taxon>
        <taxon>Poaceae</taxon>
        <taxon>PACMAD clade</taxon>
        <taxon>Arundinoideae</taxon>
        <taxon>Arundineae</taxon>
        <taxon>Arundo</taxon>
    </lineage>
</organism>
<name>A0A0A9G5Q3_ARUDO</name>
<evidence type="ECO:0000256" key="1">
    <source>
        <dbReference type="SAM" id="MobiDB-lite"/>
    </source>
</evidence>
<proteinExistence type="predicted"/>
<dbReference type="AlphaFoldDB" id="A0A0A9G5Q3"/>
<sequence>MAARRRRDPPEERRRSTASGSEGVERQLVQATVAGSSDDGGGRLDPPQNLVEGRGKIGTATATASQTLLDPESMYVCGGGLRATSVCVCVCRKTPPATSVSAVATVPVAVVGPTVRIGVCVKPV</sequence>
<accession>A0A0A9G5Q3</accession>
<protein>
    <submittedName>
        <fullName evidence="2">Uncharacterized protein</fullName>
    </submittedName>
</protein>
<reference evidence="2" key="1">
    <citation type="submission" date="2014-09" db="EMBL/GenBank/DDBJ databases">
        <authorList>
            <person name="Magalhaes I.L.F."/>
            <person name="Oliveira U."/>
            <person name="Santos F.R."/>
            <person name="Vidigal T.H.D.A."/>
            <person name="Brescovit A.D."/>
            <person name="Santos A.J."/>
        </authorList>
    </citation>
    <scope>NUCLEOTIDE SEQUENCE</scope>
    <source>
        <tissue evidence="2">Shoot tissue taken approximately 20 cm above the soil surface</tissue>
    </source>
</reference>
<evidence type="ECO:0000313" key="2">
    <source>
        <dbReference type="EMBL" id="JAE19827.1"/>
    </source>
</evidence>
<feature type="region of interest" description="Disordered" evidence="1">
    <location>
        <begin position="1"/>
        <end position="55"/>
    </location>
</feature>
<reference evidence="2" key="2">
    <citation type="journal article" date="2015" name="Data Brief">
        <title>Shoot transcriptome of the giant reed, Arundo donax.</title>
        <authorList>
            <person name="Barrero R.A."/>
            <person name="Guerrero F.D."/>
            <person name="Moolhuijzen P."/>
            <person name="Goolsby J.A."/>
            <person name="Tidwell J."/>
            <person name="Bellgard S.E."/>
            <person name="Bellgard M.I."/>
        </authorList>
    </citation>
    <scope>NUCLEOTIDE SEQUENCE</scope>
    <source>
        <tissue evidence="2">Shoot tissue taken approximately 20 cm above the soil surface</tissue>
    </source>
</reference>